<evidence type="ECO:0000313" key="1">
    <source>
        <dbReference type="EMBL" id="KAK2824006.1"/>
    </source>
</evidence>
<accession>A0AA88LTW4</accession>
<organism evidence="1 2">
    <name type="scientific">Channa striata</name>
    <name type="common">Snakehead murrel</name>
    <name type="synonym">Ophicephalus striatus</name>
    <dbReference type="NCBI Taxonomy" id="64152"/>
    <lineage>
        <taxon>Eukaryota</taxon>
        <taxon>Metazoa</taxon>
        <taxon>Chordata</taxon>
        <taxon>Craniata</taxon>
        <taxon>Vertebrata</taxon>
        <taxon>Euteleostomi</taxon>
        <taxon>Actinopterygii</taxon>
        <taxon>Neopterygii</taxon>
        <taxon>Teleostei</taxon>
        <taxon>Neoteleostei</taxon>
        <taxon>Acanthomorphata</taxon>
        <taxon>Anabantaria</taxon>
        <taxon>Anabantiformes</taxon>
        <taxon>Channoidei</taxon>
        <taxon>Channidae</taxon>
        <taxon>Channa</taxon>
    </lineage>
</organism>
<evidence type="ECO:0000313" key="2">
    <source>
        <dbReference type="Proteomes" id="UP001187415"/>
    </source>
</evidence>
<comment type="caution">
    <text evidence="1">The sequence shown here is derived from an EMBL/GenBank/DDBJ whole genome shotgun (WGS) entry which is preliminary data.</text>
</comment>
<protein>
    <recommendedName>
        <fullName evidence="3">Transposase IS30-like HTH domain-containing protein</fullName>
    </recommendedName>
</protein>
<name>A0AA88LTW4_CHASR</name>
<reference evidence="1" key="1">
    <citation type="submission" date="2023-07" db="EMBL/GenBank/DDBJ databases">
        <title>Chromosome-level Genome Assembly of Striped Snakehead (Channa striata).</title>
        <authorList>
            <person name="Liu H."/>
        </authorList>
    </citation>
    <scope>NUCLEOTIDE SEQUENCE</scope>
    <source>
        <strain evidence="1">Gz</strain>
        <tissue evidence="1">Muscle</tissue>
    </source>
</reference>
<sequence length="83" mass="9330">MGKTGDLNGFECVMVVGARRAGLSISETADLLGFSRRTISRVSRERSEKEKISRERQFCGGKCLEDARGQRRTVTQITKKEHL</sequence>
<gene>
    <name evidence="1" type="ORF">Q5P01_021181</name>
</gene>
<dbReference type="AlphaFoldDB" id="A0AA88LTW4"/>
<dbReference type="EMBL" id="JAUPFM010000017">
    <property type="protein sequence ID" value="KAK2824006.1"/>
    <property type="molecule type" value="Genomic_DNA"/>
</dbReference>
<proteinExistence type="predicted"/>
<keyword evidence="2" id="KW-1185">Reference proteome</keyword>
<dbReference type="Proteomes" id="UP001187415">
    <property type="component" value="Unassembled WGS sequence"/>
</dbReference>
<evidence type="ECO:0008006" key="3">
    <source>
        <dbReference type="Google" id="ProtNLM"/>
    </source>
</evidence>
<dbReference type="Pfam" id="PF13384">
    <property type="entry name" value="HTH_23"/>
    <property type="match status" value="1"/>
</dbReference>